<dbReference type="AlphaFoldDB" id="A0A4R8UPI2"/>
<evidence type="ECO:0000256" key="1">
    <source>
        <dbReference type="SAM" id="Phobius"/>
    </source>
</evidence>
<dbReference type="RefSeq" id="WP_134504400.1">
    <property type="nucleotide sequence ID" value="NZ_SOEY01000031.1"/>
</dbReference>
<dbReference type="Proteomes" id="UP000298173">
    <property type="component" value="Unassembled WGS sequence"/>
</dbReference>
<accession>A0A4R8UPI2</accession>
<protein>
    <submittedName>
        <fullName evidence="2">Uncharacterized protein</fullName>
    </submittedName>
</protein>
<keyword evidence="1" id="KW-1133">Transmembrane helix</keyword>
<keyword evidence="3" id="KW-1185">Reference proteome</keyword>
<sequence length="151" mass="16012">MNLNANLVVHRPRRHVIRSTMVAVLTMTAIVLGLLALHSAAAGDETSGPVSLVSAHNESVPAEPATASVALISSYVDGGSHTVDNRFLVGCVIMGMVCVALLILATVVFLARPPAVYRRLLDAGGFVVDSFREIPLHLHRPSLTLLSISRV</sequence>
<feature type="transmembrane region" description="Helical" evidence="1">
    <location>
        <begin position="87"/>
        <end position="111"/>
    </location>
</feature>
<dbReference type="OrthoDB" id="5126447at2"/>
<evidence type="ECO:0000313" key="3">
    <source>
        <dbReference type="Proteomes" id="UP000298173"/>
    </source>
</evidence>
<name>A0A4R8UPI2_9MICO</name>
<evidence type="ECO:0000313" key="2">
    <source>
        <dbReference type="EMBL" id="TFB69101.1"/>
    </source>
</evidence>
<gene>
    <name evidence="2" type="ORF">E3O06_16155</name>
</gene>
<comment type="caution">
    <text evidence="2">The sequence shown here is derived from an EMBL/GenBank/DDBJ whole genome shotgun (WGS) entry which is preliminary data.</text>
</comment>
<reference evidence="2 3" key="1">
    <citation type="submission" date="2019-03" db="EMBL/GenBank/DDBJ databases">
        <title>Genomics of glacier-inhabiting Cryobacterium strains.</title>
        <authorList>
            <person name="Liu Q."/>
            <person name="Xin Y.-H."/>
        </authorList>
    </citation>
    <scope>NUCLEOTIDE SEQUENCE [LARGE SCALE GENOMIC DNA]</scope>
    <source>
        <strain evidence="2 3">HLT2-23</strain>
    </source>
</reference>
<dbReference type="EMBL" id="SOEY01000031">
    <property type="protein sequence ID" value="TFB69101.1"/>
    <property type="molecule type" value="Genomic_DNA"/>
</dbReference>
<keyword evidence="1" id="KW-0472">Membrane</keyword>
<organism evidence="2 3">
    <name type="scientific">Cryobacterium glaciale</name>
    <dbReference type="NCBI Taxonomy" id="1259145"/>
    <lineage>
        <taxon>Bacteria</taxon>
        <taxon>Bacillati</taxon>
        <taxon>Actinomycetota</taxon>
        <taxon>Actinomycetes</taxon>
        <taxon>Micrococcales</taxon>
        <taxon>Microbacteriaceae</taxon>
        <taxon>Cryobacterium</taxon>
    </lineage>
</organism>
<keyword evidence="1" id="KW-0812">Transmembrane</keyword>
<proteinExistence type="predicted"/>